<reference evidence="2" key="2">
    <citation type="journal article" date="2024" name="Plant">
        <title>Genomic evolution and insights into agronomic trait innovations of Sesamum species.</title>
        <authorList>
            <person name="Miao H."/>
            <person name="Wang L."/>
            <person name="Qu L."/>
            <person name="Liu H."/>
            <person name="Sun Y."/>
            <person name="Le M."/>
            <person name="Wang Q."/>
            <person name="Wei S."/>
            <person name="Zheng Y."/>
            <person name="Lin W."/>
            <person name="Duan Y."/>
            <person name="Cao H."/>
            <person name="Xiong S."/>
            <person name="Wang X."/>
            <person name="Wei L."/>
            <person name="Li C."/>
            <person name="Ma Q."/>
            <person name="Ju M."/>
            <person name="Zhao R."/>
            <person name="Li G."/>
            <person name="Mu C."/>
            <person name="Tian Q."/>
            <person name="Mei H."/>
            <person name="Zhang T."/>
            <person name="Gao T."/>
            <person name="Zhang H."/>
        </authorList>
    </citation>
    <scope>NUCLEOTIDE SEQUENCE</scope>
    <source>
        <strain evidence="2">3651</strain>
    </source>
</reference>
<keyword evidence="3" id="KW-1185">Reference proteome</keyword>
<evidence type="ECO:0000313" key="2">
    <source>
        <dbReference type="EMBL" id="KAK4430882.1"/>
    </source>
</evidence>
<gene>
    <name evidence="2" type="ORF">Salat_0850100</name>
</gene>
<comment type="caution">
    <text evidence="2">The sequence shown here is derived from an EMBL/GenBank/DDBJ whole genome shotgun (WGS) entry which is preliminary data.</text>
</comment>
<feature type="compositionally biased region" description="Low complexity" evidence="1">
    <location>
        <begin position="61"/>
        <end position="86"/>
    </location>
</feature>
<reference evidence="2" key="1">
    <citation type="submission" date="2020-06" db="EMBL/GenBank/DDBJ databases">
        <authorList>
            <person name="Li T."/>
            <person name="Hu X."/>
            <person name="Zhang T."/>
            <person name="Song X."/>
            <person name="Zhang H."/>
            <person name="Dai N."/>
            <person name="Sheng W."/>
            <person name="Hou X."/>
            <person name="Wei L."/>
        </authorList>
    </citation>
    <scope>NUCLEOTIDE SEQUENCE</scope>
    <source>
        <strain evidence="2">3651</strain>
        <tissue evidence="2">Leaf</tissue>
    </source>
</reference>
<proteinExistence type="predicted"/>
<sequence length="183" mass="19822">MQHPSHGCASTWPRDIRPGRNLRCWSRLELESLPPPPPPPRAGPARGIDRPARGCLELARARGTGSRHSGSRARGTAARAGTSSRHSGSRHGRPSYLEPPSPRLPRARALGGLPNASSRHLGESPARVPSSWALHAQETLEEAKAKTKANGGKMKRRALGKASSRKIPVTIWLSYLQENQPQV</sequence>
<dbReference type="EMBL" id="JACGWO010000003">
    <property type="protein sequence ID" value="KAK4430882.1"/>
    <property type="molecule type" value="Genomic_DNA"/>
</dbReference>
<name>A0AAE1YIS0_9LAMI</name>
<evidence type="ECO:0000256" key="1">
    <source>
        <dbReference type="SAM" id="MobiDB-lite"/>
    </source>
</evidence>
<protein>
    <submittedName>
        <fullName evidence="2">Uncharacterized protein</fullName>
    </submittedName>
</protein>
<feature type="region of interest" description="Disordered" evidence="1">
    <location>
        <begin position="29"/>
        <end position="129"/>
    </location>
</feature>
<evidence type="ECO:0000313" key="3">
    <source>
        <dbReference type="Proteomes" id="UP001293254"/>
    </source>
</evidence>
<dbReference type="Proteomes" id="UP001293254">
    <property type="component" value="Unassembled WGS sequence"/>
</dbReference>
<feature type="region of interest" description="Disordered" evidence="1">
    <location>
        <begin position="144"/>
        <end position="163"/>
    </location>
</feature>
<dbReference type="AlphaFoldDB" id="A0AAE1YIS0"/>
<accession>A0AAE1YIS0</accession>
<organism evidence="2 3">
    <name type="scientific">Sesamum alatum</name>
    <dbReference type="NCBI Taxonomy" id="300844"/>
    <lineage>
        <taxon>Eukaryota</taxon>
        <taxon>Viridiplantae</taxon>
        <taxon>Streptophyta</taxon>
        <taxon>Embryophyta</taxon>
        <taxon>Tracheophyta</taxon>
        <taxon>Spermatophyta</taxon>
        <taxon>Magnoliopsida</taxon>
        <taxon>eudicotyledons</taxon>
        <taxon>Gunneridae</taxon>
        <taxon>Pentapetalae</taxon>
        <taxon>asterids</taxon>
        <taxon>lamiids</taxon>
        <taxon>Lamiales</taxon>
        <taxon>Pedaliaceae</taxon>
        <taxon>Sesamum</taxon>
    </lineage>
</organism>
<feature type="compositionally biased region" description="Pro residues" evidence="1">
    <location>
        <begin position="33"/>
        <end position="42"/>
    </location>
</feature>